<feature type="region of interest" description="Disordered" evidence="1">
    <location>
        <begin position="18"/>
        <end position="63"/>
    </location>
</feature>
<dbReference type="EMBL" id="JBGBPQ010000004">
    <property type="protein sequence ID" value="KAL1525490.1"/>
    <property type="molecule type" value="Genomic_DNA"/>
</dbReference>
<dbReference type="Proteomes" id="UP001515480">
    <property type="component" value="Unassembled WGS sequence"/>
</dbReference>
<gene>
    <name evidence="2" type="ORF">AB1Y20_020346</name>
</gene>
<dbReference type="AlphaFoldDB" id="A0AB34JXW1"/>
<evidence type="ECO:0000313" key="2">
    <source>
        <dbReference type="EMBL" id="KAL1525490.1"/>
    </source>
</evidence>
<reference evidence="2 3" key="1">
    <citation type="journal article" date="2024" name="Science">
        <title>Giant polyketide synthase enzymes in the biosynthesis of giant marine polyether toxins.</title>
        <authorList>
            <person name="Fallon T.R."/>
            <person name="Shende V.V."/>
            <person name="Wierzbicki I.H."/>
            <person name="Pendleton A.L."/>
            <person name="Watervoot N.F."/>
            <person name="Auber R.P."/>
            <person name="Gonzalez D.J."/>
            <person name="Wisecaver J.H."/>
            <person name="Moore B.S."/>
        </authorList>
    </citation>
    <scope>NUCLEOTIDE SEQUENCE [LARGE SCALE GENOMIC DNA]</scope>
    <source>
        <strain evidence="2 3">12B1</strain>
    </source>
</reference>
<feature type="compositionally biased region" description="Basic and acidic residues" evidence="1">
    <location>
        <begin position="36"/>
        <end position="46"/>
    </location>
</feature>
<protein>
    <submittedName>
        <fullName evidence="2">Uncharacterized protein</fullName>
    </submittedName>
</protein>
<name>A0AB34JXW1_PRYPA</name>
<organism evidence="2 3">
    <name type="scientific">Prymnesium parvum</name>
    <name type="common">Toxic golden alga</name>
    <dbReference type="NCBI Taxonomy" id="97485"/>
    <lineage>
        <taxon>Eukaryota</taxon>
        <taxon>Haptista</taxon>
        <taxon>Haptophyta</taxon>
        <taxon>Prymnesiophyceae</taxon>
        <taxon>Prymnesiales</taxon>
        <taxon>Prymnesiaceae</taxon>
        <taxon>Prymnesium</taxon>
    </lineage>
</organism>
<keyword evidence="3" id="KW-1185">Reference proteome</keyword>
<evidence type="ECO:0000313" key="3">
    <source>
        <dbReference type="Proteomes" id="UP001515480"/>
    </source>
</evidence>
<accession>A0AB34JXW1</accession>
<evidence type="ECO:0000256" key="1">
    <source>
        <dbReference type="SAM" id="MobiDB-lite"/>
    </source>
</evidence>
<proteinExistence type="predicted"/>
<sequence length="107" mass="11761">MADGDEVVDLVDELLETEARNEMARQAQEARNQSPDARDLDREDRQRRSRANPPGSPTAAGPVFAVGNKVIHDLLGEGIVRKVTLPEGLLLDAGMNKVLFEWVSIDP</sequence>
<comment type="caution">
    <text evidence="2">The sequence shown here is derived from an EMBL/GenBank/DDBJ whole genome shotgun (WGS) entry which is preliminary data.</text>
</comment>